<evidence type="ECO:0000256" key="1">
    <source>
        <dbReference type="ARBA" id="ARBA00038158"/>
    </source>
</evidence>
<keyword evidence="3" id="KW-0808">Transferase</keyword>
<feature type="region of interest" description="Disordered" evidence="2">
    <location>
        <begin position="1"/>
        <end position="52"/>
    </location>
</feature>
<evidence type="ECO:0000313" key="3">
    <source>
        <dbReference type="EMBL" id="KAK3385900.1"/>
    </source>
</evidence>
<comment type="caution">
    <text evidence="3">The sequence shown here is derived from an EMBL/GenBank/DDBJ whole genome shotgun (WGS) entry which is preliminary data.</text>
</comment>
<dbReference type="CDD" id="cd02440">
    <property type="entry name" value="AdoMet_MTases"/>
    <property type="match status" value="1"/>
</dbReference>
<reference evidence="3" key="2">
    <citation type="submission" date="2023-06" db="EMBL/GenBank/DDBJ databases">
        <authorList>
            <consortium name="Lawrence Berkeley National Laboratory"/>
            <person name="Haridas S."/>
            <person name="Hensen N."/>
            <person name="Bonometti L."/>
            <person name="Westerberg I."/>
            <person name="Brannstrom I.O."/>
            <person name="Guillou S."/>
            <person name="Cros-Aarteil S."/>
            <person name="Calhoun S."/>
            <person name="Kuo A."/>
            <person name="Mondo S."/>
            <person name="Pangilinan J."/>
            <person name="Riley R."/>
            <person name="LaButti K."/>
            <person name="Andreopoulos B."/>
            <person name="Lipzen A."/>
            <person name="Chen C."/>
            <person name="Yanf M."/>
            <person name="Daum C."/>
            <person name="Ng V."/>
            <person name="Clum A."/>
            <person name="Steindorff A."/>
            <person name="Ohm R."/>
            <person name="Martin F."/>
            <person name="Silar P."/>
            <person name="Natvig D."/>
            <person name="Lalanne C."/>
            <person name="Gautier V."/>
            <person name="Ament-velasquez S.L."/>
            <person name="Kruys A."/>
            <person name="Hutchinson M.I."/>
            <person name="Powell A.J."/>
            <person name="Barry K."/>
            <person name="Miller A.N."/>
            <person name="Grigoriev I.V."/>
            <person name="Debuchy R."/>
            <person name="Gladieux P."/>
            <person name="Thoren M.H."/>
            <person name="Johannesson H."/>
        </authorList>
    </citation>
    <scope>NUCLEOTIDE SEQUENCE</scope>
    <source>
        <strain evidence="3">CBS 232.78</strain>
    </source>
</reference>
<dbReference type="Gene3D" id="3.40.50.150">
    <property type="entry name" value="Vaccinia Virus protein VP39"/>
    <property type="match status" value="1"/>
</dbReference>
<keyword evidence="3" id="KW-0489">Methyltransferase</keyword>
<name>A0AAE0U0A0_9PEZI</name>
<dbReference type="AlphaFoldDB" id="A0AAE0U0A0"/>
<dbReference type="GO" id="GO:0008168">
    <property type="term" value="F:methyltransferase activity"/>
    <property type="evidence" value="ECO:0007669"/>
    <property type="project" value="UniProtKB-KW"/>
</dbReference>
<dbReference type="SUPFAM" id="SSF53335">
    <property type="entry name" value="S-adenosyl-L-methionine-dependent methyltransferases"/>
    <property type="match status" value="1"/>
</dbReference>
<accession>A0AAE0U0A0</accession>
<evidence type="ECO:0000313" key="4">
    <source>
        <dbReference type="Proteomes" id="UP001285441"/>
    </source>
</evidence>
<keyword evidence="4" id="KW-1185">Reference proteome</keyword>
<reference evidence="3" key="1">
    <citation type="journal article" date="2023" name="Mol. Phylogenet. Evol.">
        <title>Genome-scale phylogeny and comparative genomics of the fungal order Sordariales.</title>
        <authorList>
            <person name="Hensen N."/>
            <person name="Bonometti L."/>
            <person name="Westerberg I."/>
            <person name="Brannstrom I.O."/>
            <person name="Guillou S."/>
            <person name="Cros-Aarteil S."/>
            <person name="Calhoun S."/>
            <person name="Haridas S."/>
            <person name="Kuo A."/>
            <person name="Mondo S."/>
            <person name="Pangilinan J."/>
            <person name="Riley R."/>
            <person name="LaButti K."/>
            <person name="Andreopoulos B."/>
            <person name="Lipzen A."/>
            <person name="Chen C."/>
            <person name="Yan M."/>
            <person name="Daum C."/>
            <person name="Ng V."/>
            <person name="Clum A."/>
            <person name="Steindorff A."/>
            <person name="Ohm R.A."/>
            <person name="Martin F."/>
            <person name="Silar P."/>
            <person name="Natvig D.O."/>
            <person name="Lalanne C."/>
            <person name="Gautier V."/>
            <person name="Ament-Velasquez S.L."/>
            <person name="Kruys A."/>
            <person name="Hutchinson M.I."/>
            <person name="Powell A.J."/>
            <person name="Barry K."/>
            <person name="Miller A.N."/>
            <person name="Grigoriev I.V."/>
            <person name="Debuchy R."/>
            <person name="Gladieux P."/>
            <person name="Hiltunen Thoren M."/>
            <person name="Johannesson H."/>
        </authorList>
    </citation>
    <scope>NUCLEOTIDE SEQUENCE</scope>
    <source>
        <strain evidence="3">CBS 232.78</strain>
    </source>
</reference>
<sequence>MGATSHGPAAQTEPAQSSAGDEPVDIFPAEHWAQQELPPRDDDDNDSSLGSDILSSTASLSASILEYRMIHGRTFHSDKTTDAQYWVPNDDKQNESMDINHHLLTLVLDGKLFRAPLDAEKIKKVIDIGTGTGLWAIDFADQYPDVEVIGTDLSPIQPTWVPPNLRFEIEDMTLNWTYRPNDFDFVHMRYLFGSVENWTALLRQAYRACKPGGWVESFEASTVMDSDDGSVKVGSPMTQWGKVFQAGGEKFGRTFRVVEDGIQKKAFDEAGFVNVTVWDFKCPLTTWPADRKLKEMGAFSQMALEQDIEGYVLFMWSEVMGWSTKEIHVYIAHLRNQIRDKSVHAFFRQRVVFGQKPEKQAAGTGESDT</sequence>
<comment type="similarity">
    <text evidence="1">Belongs to the methyltransferase superfamily. LaeA methyltransferase family.</text>
</comment>
<evidence type="ECO:0000256" key="2">
    <source>
        <dbReference type="SAM" id="MobiDB-lite"/>
    </source>
</evidence>
<dbReference type="GO" id="GO:0032259">
    <property type="term" value="P:methylation"/>
    <property type="evidence" value="ECO:0007669"/>
    <property type="project" value="UniProtKB-KW"/>
</dbReference>
<dbReference type="Pfam" id="PF13489">
    <property type="entry name" value="Methyltransf_23"/>
    <property type="match status" value="1"/>
</dbReference>
<dbReference type="Proteomes" id="UP001285441">
    <property type="component" value="Unassembled WGS sequence"/>
</dbReference>
<dbReference type="EMBL" id="JAULSW010000004">
    <property type="protein sequence ID" value="KAK3385900.1"/>
    <property type="molecule type" value="Genomic_DNA"/>
</dbReference>
<organism evidence="3 4">
    <name type="scientific">Podospora didyma</name>
    <dbReference type="NCBI Taxonomy" id="330526"/>
    <lineage>
        <taxon>Eukaryota</taxon>
        <taxon>Fungi</taxon>
        <taxon>Dikarya</taxon>
        <taxon>Ascomycota</taxon>
        <taxon>Pezizomycotina</taxon>
        <taxon>Sordariomycetes</taxon>
        <taxon>Sordariomycetidae</taxon>
        <taxon>Sordariales</taxon>
        <taxon>Podosporaceae</taxon>
        <taxon>Podospora</taxon>
    </lineage>
</organism>
<dbReference type="InterPro" id="IPR029063">
    <property type="entry name" value="SAM-dependent_MTases_sf"/>
</dbReference>
<protein>
    <submittedName>
        <fullName evidence="3">S-adenosyl-L-methionine-dependent methyltransferase</fullName>
    </submittedName>
</protein>
<dbReference type="PANTHER" id="PTHR43591:SF10">
    <property type="entry name" value="ABC TRANSMEMBRANE TYPE-1 DOMAIN-CONTAINING PROTEIN-RELATED"/>
    <property type="match status" value="1"/>
</dbReference>
<dbReference type="PANTHER" id="PTHR43591">
    <property type="entry name" value="METHYLTRANSFERASE"/>
    <property type="match status" value="1"/>
</dbReference>
<gene>
    <name evidence="3" type="ORF">B0H63DRAFT_189010</name>
</gene>
<proteinExistence type="inferred from homology"/>